<evidence type="ECO:0000256" key="1">
    <source>
        <dbReference type="ARBA" id="ARBA00003907"/>
    </source>
</evidence>
<evidence type="ECO:0000256" key="6">
    <source>
        <dbReference type="RuleBase" id="RU362030"/>
    </source>
</evidence>
<protein>
    <recommendedName>
        <fullName evidence="6">S-adenosyl-L-methionine-dependent methyltransferase</fullName>
        <ecNumber evidence="6">2.1.1.-</ecNumber>
    </recommendedName>
</protein>
<dbReference type="RefSeq" id="WP_173036686.1">
    <property type="nucleotide sequence ID" value="NZ_AP022870.1"/>
</dbReference>
<name>A0A6F8XS96_9ACTN</name>
<keyword evidence="3 6" id="KW-0489">Methyltransferase</keyword>
<dbReference type="KEGG" id="pfla:Pflav_031000"/>
<reference evidence="8 9" key="1">
    <citation type="submission" date="2020-03" db="EMBL/GenBank/DDBJ databases">
        <title>Whole genome shotgun sequence of Phytohabitans flavus NBRC 107702.</title>
        <authorList>
            <person name="Komaki H."/>
            <person name="Tamura T."/>
        </authorList>
    </citation>
    <scope>NUCLEOTIDE SEQUENCE [LARGE SCALE GENOMIC DNA]</scope>
    <source>
        <strain evidence="8 9">NBRC 107702</strain>
    </source>
</reference>
<evidence type="ECO:0000256" key="3">
    <source>
        <dbReference type="ARBA" id="ARBA00022603"/>
    </source>
</evidence>
<feature type="region of interest" description="Disordered" evidence="7">
    <location>
        <begin position="279"/>
        <end position="298"/>
    </location>
</feature>
<dbReference type="NCBIfam" id="TIGR00027">
    <property type="entry name" value="mthyl_TIGR00027"/>
    <property type="match status" value="1"/>
</dbReference>
<dbReference type="InterPro" id="IPR007213">
    <property type="entry name" value="Ppm1/Ppm2/Tcmp"/>
</dbReference>
<dbReference type="PANTHER" id="PTHR43619:SF2">
    <property type="entry name" value="S-ADENOSYL-L-METHIONINE-DEPENDENT METHYLTRANSFERASES SUPERFAMILY PROTEIN"/>
    <property type="match status" value="1"/>
</dbReference>
<keyword evidence="4 8" id="KW-0808">Transferase</keyword>
<keyword evidence="9" id="KW-1185">Reference proteome</keyword>
<dbReference type="Proteomes" id="UP000502508">
    <property type="component" value="Chromosome"/>
</dbReference>
<sequence>MPTGSASRTAVVMCQSRAAADGRSAVGRFADPVAAHLLSDDERVPVDQVRAGQRPQGWATRVAFESVRATMQMIVPRTVAIDDAVRDQAAPQVVVLGAGLDSRAWRMAELAGVDVFEVDRPPSQADKRARVGGLSAVARSVRFVAVDFAAPGDVGLADALAEAGHQAGMATTWIWEGVIPYLSPTAVAATLDAISVRSAAGSRLIASYQATSVRTRIGWVTSRSWGEPWRSLWRPEQLEGLLHRYGLDVVTDESLLTVAEQIGTSVQNRRSLRDSRVVVAGRPGRRQPVPSDPQQDLP</sequence>
<dbReference type="InterPro" id="IPR029063">
    <property type="entry name" value="SAM-dependent_MTases_sf"/>
</dbReference>
<evidence type="ECO:0000313" key="8">
    <source>
        <dbReference type="EMBL" id="BCB76690.1"/>
    </source>
</evidence>
<dbReference type="InterPro" id="IPR011610">
    <property type="entry name" value="SAM_mthyl_Trfase_ML2640-like"/>
</dbReference>
<reference evidence="8 9" key="2">
    <citation type="submission" date="2020-03" db="EMBL/GenBank/DDBJ databases">
        <authorList>
            <person name="Ichikawa N."/>
            <person name="Kimura A."/>
            <person name="Kitahashi Y."/>
            <person name="Uohara A."/>
        </authorList>
    </citation>
    <scope>NUCLEOTIDE SEQUENCE [LARGE SCALE GENOMIC DNA]</scope>
    <source>
        <strain evidence="8 9">NBRC 107702</strain>
    </source>
</reference>
<evidence type="ECO:0000256" key="2">
    <source>
        <dbReference type="ARBA" id="ARBA00008138"/>
    </source>
</evidence>
<evidence type="ECO:0000256" key="5">
    <source>
        <dbReference type="ARBA" id="ARBA00022691"/>
    </source>
</evidence>
<dbReference type="SUPFAM" id="SSF53335">
    <property type="entry name" value="S-adenosyl-L-methionine-dependent methyltransferases"/>
    <property type="match status" value="1"/>
</dbReference>
<evidence type="ECO:0000256" key="4">
    <source>
        <dbReference type="ARBA" id="ARBA00022679"/>
    </source>
</evidence>
<comment type="function">
    <text evidence="1 6">Exhibits S-adenosyl-L-methionine-dependent methyltransferase activity.</text>
</comment>
<dbReference type="Gene3D" id="3.40.50.150">
    <property type="entry name" value="Vaccinia Virus protein VP39"/>
    <property type="match status" value="1"/>
</dbReference>
<accession>A0A6F8XS96</accession>
<dbReference type="GO" id="GO:0008168">
    <property type="term" value="F:methyltransferase activity"/>
    <property type="evidence" value="ECO:0007669"/>
    <property type="project" value="UniProtKB-UniRule"/>
</dbReference>
<proteinExistence type="inferred from homology"/>
<dbReference type="AlphaFoldDB" id="A0A6F8XS96"/>
<evidence type="ECO:0000256" key="7">
    <source>
        <dbReference type="SAM" id="MobiDB-lite"/>
    </source>
</evidence>
<dbReference type="EMBL" id="AP022870">
    <property type="protein sequence ID" value="BCB76690.1"/>
    <property type="molecule type" value="Genomic_DNA"/>
</dbReference>
<dbReference type="PANTHER" id="PTHR43619">
    <property type="entry name" value="S-ADENOSYL-L-METHIONINE-DEPENDENT METHYLTRANSFERASE YKTD-RELATED"/>
    <property type="match status" value="1"/>
</dbReference>
<dbReference type="GO" id="GO:0032259">
    <property type="term" value="P:methylation"/>
    <property type="evidence" value="ECO:0007669"/>
    <property type="project" value="UniProtKB-KW"/>
</dbReference>
<evidence type="ECO:0000313" key="9">
    <source>
        <dbReference type="Proteomes" id="UP000502508"/>
    </source>
</evidence>
<comment type="similarity">
    <text evidence="2 6">Belongs to the UPF0677 family.</text>
</comment>
<gene>
    <name evidence="8" type="ORF">Pflav_031000</name>
</gene>
<organism evidence="8 9">
    <name type="scientific">Phytohabitans flavus</name>
    <dbReference type="NCBI Taxonomy" id="1076124"/>
    <lineage>
        <taxon>Bacteria</taxon>
        <taxon>Bacillati</taxon>
        <taxon>Actinomycetota</taxon>
        <taxon>Actinomycetes</taxon>
        <taxon>Micromonosporales</taxon>
        <taxon>Micromonosporaceae</taxon>
    </lineage>
</organism>
<keyword evidence="5 6" id="KW-0949">S-adenosyl-L-methionine</keyword>
<dbReference type="Pfam" id="PF04072">
    <property type="entry name" value="LCM"/>
    <property type="match status" value="1"/>
</dbReference>
<dbReference type="EC" id="2.1.1.-" evidence="6"/>